<feature type="compositionally biased region" description="Polar residues" evidence="1">
    <location>
        <begin position="241"/>
        <end position="250"/>
    </location>
</feature>
<name>A0A9W9F4N8_9EURO</name>
<dbReference type="PROSITE" id="PS50828">
    <property type="entry name" value="SMR"/>
    <property type="match status" value="1"/>
</dbReference>
<protein>
    <recommendedName>
        <fullName evidence="6">Smr domain-containing protein</fullName>
    </recommendedName>
</protein>
<dbReference type="Gene3D" id="3.30.1370.110">
    <property type="match status" value="1"/>
</dbReference>
<gene>
    <name evidence="4" type="ORF">N7456_009291</name>
</gene>
<proteinExistence type="predicted"/>
<dbReference type="InterPro" id="IPR052772">
    <property type="entry name" value="Endo/PolyKinase_Domain-Protein"/>
</dbReference>
<feature type="region of interest" description="Disordered" evidence="1">
    <location>
        <begin position="207"/>
        <end position="251"/>
    </location>
</feature>
<dbReference type="PANTHER" id="PTHR46535:SF1">
    <property type="entry name" value="NEDD4-BINDING PROTEIN 2"/>
    <property type="match status" value="1"/>
</dbReference>
<dbReference type="GO" id="GO:0043130">
    <property type="term" value="F:ubiquitin binding"/>
    <property type="evidence" value="ECO:0007669"/>
    <property type="project" value="InterPro"/>
</dbReference>
<evidence type="ECO:0000259" key="3">
    <source>
        <dbReference type="PROSITE" id="PS51140"/>
    </source>
</evidence>
<dbReference type="CDD" id="cd14279">
    <property type="entry name" value="CUE"/>
    <property type="match status" value="1"/>
</dbReference>
<evidence type="ECO:0000313" key="5">
    <source>
        <dbReference type="Proteomes" id="UP001149165"/>
    </source>
</evidence>
<dbReference type="Proteomes" id="UP001149165">
    <property type="component" value="Unassembled WGS sequence"/>
</dbReference>
<dbReference type="AlphaFoldDB" id="A0A9W9F4N8"/>
<dbReference type="InterPro" id="IPR036063">
    <property type="entry name" value="Smr_dom_sf"/>
</dbReference>
<evidence type="ECO:0000313" key="4">
    <source>
        <dbReference type="EMBL" id="KAJ5093430.1"/>
    </source>
</evidence>
<feature type="domain" description="Smr" evidence="2">
    <location>
        <begin position="466"/>
        <end position="555"/>
    </location>
</feature>
<evidence type="ECO:0000259" key="2">
    <source>
        <dbReference type="PROSITE" id="PS50828"/>
    </source>
</evidence>
<reference evidence="4" key="1">
    <citation type="submission" date="2022-11" db="EMBL/GenBank/DDBJ databases">
        <authorList>
            <person name="Petersen C."/>
        </authorList>
    </citation>
    <scope>NUCLEOTIDE SEQUENCE</scope>
    <source>
        <strain evidence="4">IBT 30069</strain>
    </source>
</reference>
<dbReference type="Pfam" id="PF02845">
    <property type="entry name" value="CUE"/>
    <property type="match status" value="1"/>
</dbReference>
<dbReference type="GO" id="GO:0005634">
    <property type="term" value="C:nucleus"/>
    <property type="evidence" value="ECO:0007669"/>
    <property type="project" value="TreeGrafter"/>
</dbReference>
<evidence type="ECO:0008006" key="6">
    <source>
        <dbReference type="Google" id="ProtNLM"/>
    </source>
</evidence>
<feature type="domain" description="CUE" evidence="3">
    <location>
        <begin position="138"/>
        <end position="181"/>
    </location>
</feature>
<dbReference type="EMBL" id="JAPQKH010000006">
    <property type="protein sequence ID" value="KAJ5093430.1"/>
    <property type="molecule type" value="Genomic_DNA"/>
</dbReference>
<organism evidence="4 5">
    <name type="scientific">Penicillium angulare</name>
    <dbReference type="NCBI Taxonomy" id="116970"/>
    <lineage>
        <taxon>Eukaryota</taxon>
        <taxon>Fungi</taxon>
        <taxon>Dikarya</taxon>
        <taxon>Ascomycota</taxon>
        <taxon>Pezizomycotina</taxon>
        <taxon>Eurotiomycetes</taxon>
        <taxon>Eurotiomycetidae</taxon>
        <taxon>Eurotiales</taxon>
        <taxon>Aspergillaceae</taxon>
        <taxon>Penicillium</taxon>
    </lineage>
</organism>
<dbReference type="SMART" id="SM00463">
    <property type="entry name" value="SMR"/>
    <property type="match status" value="1"/>
</dbReference>
<sequence length="555" mass="60150">MGDTNQELLADLEKLYCPAIDSALFSAIASDFDLTVPDDVAKLRECLDDIKGLAVEQEHLPFDPSGTANSHDFDLTQNGGTASELGMSGHGYDESLYTTTDITSTSGDSQDRSFSSNSKSNAAYTVAADGSLQLTGATHAEMVENLMRMFPKMTKFNIDQTLKKSSDDIDKAMDILLNLSFFGEALGGLDGASDDPDEQIFVPRGIDGFNAEEGEASRQVGRKKRRNRKQRNSALEHASLESPTTESPTANKWEAGKIDVEFICSRAVEVQKTKVNAAYNANGMSLPSTIRALALAEAPKNVPDSTEDPLLSTQLAELSHDYPHIQQTTLIGLLRITRNIISAATELAAVMIRQPQALASDIIKFTAAPLNLDDEDVEVPQSQYQATPSTLNFEQAWDAAEVHFAASSIATNQARQSARRAKSNPLYGGAIAVYHERGQEQRQLAMQQLATASDRLVARQSSQSDLDLHGLTVEHGVRITRERVNAWWDGLGDTKYVRGGGKHVHGGFKIVTGVGNHSQNGIGRLGPAVSKMLSLEGWGVEVGRGSLLVYGRTRK</sequence>
<dbReference type="OrthoDB" id="443981at2759"/>
<dbReference type="InterPro" id="IPR003892">
    <property type="entry name" value="CUE"/>
</dbReference>
<dbReference type="PROSITE" id="PS51140">
    <property type="entry name" value="CUE"/>
    <property type="match status" value="1"/>
</dbReference>
<dbReference type="InterPro" id="IPR009060">
    <property type="entry name" value="UBA-like_sf"/>
</dbReference>
<evidence type="ECO:0000256" key="1">
    <source>
        <dbReference type="SAM" id="MobiDB-lite"/>
    </source>
</evidence>
<keyword evidence="5" id="KW-1185">Reference proteome</keyword>
<dbReference type="InterPro" id="IPR002625">
    <property type="entry name" value="Smr_dom"/>
</dbReference>
<dbReference type="GO" id="GO:0004519">
    <property type="term" value="F:endonuclease activity"/>
    <property type="evidence" value="ECO:0007669"/>
    <property type="project" value="TreeGrafter"/>
</dbReference>
<comment type="caution">
    <text evidence="4">The sequence shown here is derived from an EMBL/GenBank/DDBJ whole genome shotgun (WGS) entry which is preliminary data.</text>
</comment>
<dbReference type="SUPFAM" id="SSF46934">
    <property type="entry name" value="UBA-like"/>
    <property type="match status" value="1"/>
</dbReference>
<reference evidence="4" key="2">
    <citation type="journal article" date="2023" name="IMA Fungus">
        <title>Comparative genomic study of the Penicillium genus elucidates a diverse pangenome and 15 lateral gene transfer events.</title>
        <authorList>
            <person name="Petersen C."/>
            <person name="Sorensen T."/>
            <person name="Nielsen M.R."/>
            <person name="Sondergaard T.E."/>
            <person name="Sorensen J.L."/>
            <person name="Fitzpatrick D.A."/>
            <person name="Frisvad J.C."/>
            <person name="Nielsen K.L."/>
        </authorList>
    </citation>
    <scope>NUCLEOTIDE SEQUENCE</scope>
    <source>
        <strain evidence="4">IBT 30069</strain>
    </source>
</reference>
<dbReference type="SUPFAM" id="SSF160443">
    <property type="entry name" value="SMR domain-like"/>
    <property type="match status" value="1"/>
</dbReference>
<accession>A0A9W9F4N8</accession>
<dbReference type="Pfam" id="PF26286">
    <property type="entry name" value="UBA_10"/>
    <property type="match status" value="1"/>
</dbReference>
<dbReference type="PANTHER" id="PTHR46535">
    <property type="entry name" value="NEDD4-BINDING PROTEIN 2"/>
    <property type="match status" value="1"/>
</dbReference>
<dbReference type="InterPro" id="IPR058864">
    <property type="entry name" value="UBA_10"/>
</dbReference>
<feature type="compositionally biased region" description="Basic residues" evidence="1">
    <location>
        <begin position="220"/>
        <end position="231"/>
    </location>
</feature>